<dbReference type="Proteomes" id="UP000717752">
    <property type="component" value="Unassembled WGS sequence"/>
</dbReference>
<proteinExistence type="predicted"/>
<dbReference type="EMBL" id="JAEUAK010000011">
    <property type="protein sequence ID" value="MBW9055632.1"/>
    <property type="molecule type" value="Genomic_DNA"/>
</dbReference>
<organism evidence="3 4">
    <name type="scientific">Rhizobium mesosinicum</name>
    <dbReference type="NCBI Taxonomy" id="335017"/>
    <lineage>
        <taxon>Bacteria</taxon>
        <taxon>Pseudomonadati</taxon>
        <taxon>Pseudomonadota</taxon>
        <taxon>Alphaproteobacteria</taxon>
        <taxon>Hyphomicrobiales</taxon>
        <taxon>Rhizobiaceae</taxon>
        <taxon>Rhizobium/Agrobacterium group</taxon>
        <taxon>Rhizobium</taxon>
    </lineage>
</organism>
<dbReference type="RefSeq" id="WP_220336938.1">
    <property type="nucleotide sequence ID" value="NZ_JAEUAK010000011.1"/>
</dbReference>
<comment type="caution">
    <text evidence="3">The sequence shown here is derived from an EMBL/GenBank/DDBJ whole genome shotgun (WGS) entry which is preliminary data.</text>
</comment>
<evidence type="ECO:0000313" key="3">
    <source>
        <dbReference type="EMBL" id="MBW9055632.1"/>
    </source>
</evidence>
<dbReference type="PRINTS" id="PR00412">
    <property type="entry name" value="EPOXHYDRLASE"/>
</dbReference>
<protein>
    <submittedName>
        <fullName evidence="3">Alpha/beta hydrolase</fullName>
    </submittedName>
</protein>
<keyword evidence="4" id="KW-1185">Reference proteome</keyword>
<dbReference type="InterPro" id="IPR029058">
    <property type="entry name" value="AB_hydrolase_fold"/>
</dbReference>
<sequence length="302" mass="33410">MVFTQPLKTIRAGVLEIAYIETGPADGWPVVLSHGFPYDVNAYAQVAPILAARGARVIVPYLRGYGPTRFLSAKTMRSGQQAALGKDLISLLDALGLERAILAGFDWGGLASCVAAALWPQRVEGLVSYAGYDVIDLRRQRHAFAPSLECAMWYQHLFQSERGRECLEDNRRELCRMLWEQWSPQWKFDDITFDRSAASFENPDFVDVVLHSYRFAFGTESGDPELQDLENILATRPQIAVPAITLDGTQDPLKPGGTADHSVMFAGPHQHRAFACGHAFPFEAPEAFAEAILDLHEVSTSA</sequence>
<gene>
    <name evidence="3" type="ORF">JNB85_24800</name>
</gene>
<dbReference type="GO" id="GO:0016787">
    <property type="term" value="F:hydrolase activity"/>
    <property type="evidence" value="ECO:0007669"/>
    <property type="project" value="UniProtKB-KW"/>
</dbReference>
<dbReference type="Pfam" id="PF00561">
    <property type="entry name" value="Abhydrolase_1"/>
    <property type="match status" value="1"/>
</dbReference>
<name>A0ABS7H190_9HYPH</name>
<evidence type="ECO:0000259" key="2">
    <source>
        <dbReference type="Pfam" id="PF00561"/>
    </source>
</evidence>
<feature type="domain" description="AB hydrolase-1" evidence="2">
    <location>
        <begin position="29"/>
        <end position="131"/>
    </location>
</feature>
<reference evidence="3 4" key="1">
    <citation type="journal article" date="2021" name="MBio">
        <title>Poor Competitiveness of Bradyrhizobium in Pigeon Pea Root Colonization in Indian Soils.</title>
        <authorList>
            <person name="Chalasani D."/>
            <person name="Basu A."/>
            <person name="Pullabhotla S.V.S.R.N."/>
            <person name="Jorrin B."/>
            <person name="Neal A.L."/>
            <person name="Poole P.S."/>
            <person name="Podile A.R."/>
            <person name="Tkacz A."/>
        </authorList>
    </citation>
    <scope>NUCLEOTIDE SEQUENCE [LARGE SCALE GENOMIC DNA]</scope>
    <source>
        <strain evidence="3 4">HU56</strain>
    </source>
</reference>
<evidence type="ECO:0000256" key="1">
    <source>
        <dbReference type="ARBA" id="ARBA00022801"/>
    </source>
</evidence>
<dbReference type="SUPFAM" id="SSF53474">
    <property type="entry name" value="alpha/beta-Hydrolases"/>
    <property type="match status" value="1"/>
</dbReference>
<dbReference type="PANTHER" id="PTHR43329">
    <property type="entry name" value="EPOXIDE HYDROLASE"/>
    <property type="match status" value="1"/>
</dbReference>
<dbReference type="InterPro" id="IPR000639">
    <property type="entry name" value="Epox_hydrolase-like"/>
</dbReference>
<dbReference type="InterPro" id="IPR000073">
    <property type="entry name" value="AB_hydrolase_1"/>
</dbReference>
<evidence type="ECO:0000313" key="4">
    <source>
        <dbReference type="Proteomes" id="UP000717752"/>
    </source>
</evidence>
<dbReference type="Gene3D" id="3.40.50.1820">
    <property type="entry name" value="alpha/beta hydrolase"/>
    <property type="match status" value="1"/>
</dbReference>
<accession>A0ABS7H190</accession>
<keyword evidence="1 3" id="KW-0378">Hydrolase</keyword>